<accession>A0A4Z2FGH1</accession>
<evidence type="ECO:0000313" key="2">
    <source>
        <dbReference type="EMBL" id="TNN39492.1"/>
    </source>
</evidence>
<organism evidence="2 3">
    <name type="scientific">Liparis tanakae</name>
    <name type="common">Tanaka's snailfish</name>
    <dbReference type="NCBI Taxonomy" id="230148"/>
    <lineage>
        <taxon>Eukaryota</taxon>
        <taxon>Metazoa</taxon>
        <taxon>Chordata</taxon>
        <taxon>Craniata</taxon>
        <taxon>Vertebrata</taxon>
        <taxon>Euteleostomi</taxon>
        <taxon>Actinopterygii</taxon>
        <taxon>Neopterygii</taxon>
        <taxon>Teleostei</taxon>
        <taxon>Neoteleostei</taxon>
        <taxon>Acanthomorphata</taxon>
        <taxon>Eupercaria</taxon>
        <taxon>Perciformes</taxon>
        <taxon>Cottioidei</taxon>
        <taxon>Cottales</taxon>
        <taxon>Liparidae</taxon>
        <taxon>Liparis</taxon>
    </lineage>
</organism>
<evidence type="ECO:0000256" key="1">
    <source>
        <dbReference type="SAM" id="MobiDB-lite"/>
    </source>
</evidence>
<protein>
    <submittedName>
        <fullName evidence="2">Uncharacterized protein</fullName>
    </submittedName>
</protein>
<dbReference type="Proteomes" id="UP000314294">
    <property type="component" value="Unassembled WGS sequence"/>
</dbReference>
<comment type="caution">
    <text evidence="2">The sequence shown here is derived from an EMBL/GenBank/DDBJ whole genome shotgun (WGS) entry which is preliminary data.</text>
</comment>
<sequence>MSDSLSSCRDSLCSALQSCSVATLSTVSSITSFRCEMSLDRGAVVHLCAGLQRPQCDLVGTRGERPEGGGQILHTVHQSAVYVDVEARRAALQAGGVQHHVVFSAVRQGGVFETRRDEPAVGPLVADAATVSTSCCSTRNRAAARAHAPIVRLQAEARISSAELRRKGVKGVESPHTSHGLTVYFNPE</sequence>
<keyword evidence="3" id="KW-1185">Reference proteome</keyword>
<evidence type="ECO:0000313" key="3">
    <source>
        <dbReference type="Proteomes" id="UP000314294"/>
    </source>
</evidence>
<dbReference type="EMBL" id="SRLO01001275">
    <property type="protein sequence ID" value="TNN39492.1"/>
    <property type="molecule type" value="Genomic_DNA"/>
</dbReference>
<proteinExistence type="predicted"/>
<feature type="region of interest" description="Disordered" evidence="1">
    <location>
        <begin position="168"/>
        <end position="188"/>
    </location>
</feature>
<name>A0A4Z2FGH1_9TELE</name>
<gene>
    <name evidence="2" type="ORF">EYF80_050351</name>
</gene>
<dbReference type="AlphaFoldDB" id="A0A4Z2FGH1"/>
<reference evidence="2 3" key="1">
    <citation type="submission" date="2019-03" db="EMBL/GenBank/DDBJ databases">
        <title>First draft genome of Liparis tanakae, snailfish: a comprehensive survey of snailfish specific genes.</title>
        <authorList>
            <person name="Kim W."/>
            <person name="Song I."/>
            <person name="Jeong J.-H."/>
            <person name="Kim D."/>
            <person name="Kim S."/>
            <person name="Ryu S."/>
            <person name="Song J.Y."/>
            <person name="Lee S.K."/>
        </authorList>
    </citation>
    <scope>NUCLEOTIDE SEQUENCE [LARGE SCALE GENOMIC DNA]</scope>
    <source>
        <tissue evidence="2">Muscle</tissue>
    </source>
</reference>